<dbReference type="SUPFAM" id="SSF53335">
    <property type="entry name" value="S-adenosyl-L-methionine-dependent methyltransferases"/>
    <property type="match status" value="1"/>
</dbReference>
<accession>A0A8J2Y359</accession>
<protein>
    <submittedName>
        <fullName evidence="5">TlyA family rRNA (Cytidine-2'-O)-methyltransferase</fullName>
    </submittedName>
</protein>
<reference evidence="5" key="2">
    <citation type="submission" date="2020-09" db="EMBL/GenBank/DDBJ databases">
        <authorList>
            <person name="Sun Q."/>
            <person name="Zhou Y."/>
        </authorList>
    </citation>
    <scope>NUCLEOTIDE SEQUENCE</scope>
    <source>
        <strain evidence="5">CGMCC 1.12921</strain>
    </source>
</reference>
<evidence type="ECO:0000256" key="3">
    <source>
        <dbReference type="PROSITE-ProRule" id="PRU00182"/>
    </source>
</evidence>
<dbReference type="InterPro" id="IPR029063">
    <property type="entry name" value="SAM-dependent_MTases_sf"/>
</dbReference>
<dbReference type="CDD" id="cd00165">
    <property type="entry name" value="S4"/>
    <property type="match status" value="1"/>
</dbReference>
<dbReference type="RefSeq" id="WP_188159760.1">
    <property type="nucleotide sequence ID" value="NZ_BMGH01000001.1"/>
</dbReference>
<evidence type="ECO:0000313" key="6">
    <source>
        <dbReference type="Proteomes" id="UP000613582"/>
    </source>
</evidence>
<dbReference type="NCBIfam" id="TIGR00478">
    <property type="entry name" value="tly"/>
    <property type="match status" value="1"/>
</dbReference>
<dbReference type="SUPFAM" id="SSF55174">
    <property type="entry name" value="Alpha-L RNA-binding motif"/>
    <property type="match status" value="1"/>
</dbReference>
<evidence type="ECO:0000313" key="5">
    <source>
        <dbReference type="EMBL" id="GGC99404.1"/>
    </source>
</evidence>
<dbReference type="PANTHER" id="PTHR32319:SF0">
    <property type="entry name" value="BACTERIAL HEMOLYSIN-LIKE PROTEIN"/>
    <property type="match status" value="1"/>
</dbReference>
<dbReference type="PIRSF" id="PIRSF005578">
    <property type="entry name" value="TlyA"/>
    <property type="match status" value="1"/>
</dbReference>
<dbReference type="InterPro" id="IPR002942">
    <property type="entry name" value="S4_RNA-bd"/>
</dbReference>
<evidence type="ECO:0000256" key="1">
    <source>
        <dbReference type="ARBA" id="ARBA00022884"/>
    </source>
</evidence>
<dbReference type="EMBL" id="BMGH01000001">
    <property type="protein sequence ID" value="GGC99404.1"/>
    <property type="molecule type" value="Genomic_DNA"/>
</dbReference>
<dbReference type="InterPro" id="IPR047048">
    <property type="entry name" value="TlyA"/>
</dbReference>
<dbReference type="SMART" id="SM00363">
    <property type="entry name" value="S4"/>
    <property type="match status" value="1"/>
</dbReference>
<dbReference type="Pfam" id="PF01479">
    <property type="entry name" value="S4"/>
    <property type="match status" value="1"/>
</dbReference>
<keyword evidence="1 3" id="KW-0694">RNA-binding</keyword>
<dbReference type="GO" id="GO:0032259">
    <property type="term" value="P:methylation"/>
    <property type="evidence" value="ECO:0007669"/>
    <property type="project" value="InterPro"/>
</dbReference>
<dbReference type="InterPro" id="IPR002877">
    <property type="entry name" value="RNA_MeTrfase_FtsJ_dom"/>
</dbReference>
<keyword evidence="6" id="KW-1185">Reference proteome</keyword>
<evidence type="ECO:0000256" key="2">
    <source>
        <dbReference type="ARBA" id="ARBA00029460"/>
    </source>
</evidence>
<comment type="similarity">
    <text evidence="2">Belongs to the TlyA family.</text>
</comment>
<dbReference type="InterPro" id="IPR036986">
    <property type="entry name" value="S4_RNA-bd_sf"/>
</dbReference>
<dbReference type="GO" id="GO:0008168">
    <property type="term" value="F:methyltransferase activity"/>
    <property type="evidence" value="ECO:0007669"/>
    <property type="project" value="InterPro"/>
</dbReference>
<dbReference type="GO" id="GO:0003723">
    <property type="term" value="F:RNA binding"/>
    <property type="evidence" value="ECO:0007669"/>
    <property type="project" value="UniProtKB-KW"/>
</dbReference>
<dbReference type="Gene3D" id="3.40.50.150">
    <property type="entry name" value="Vaccinia Virus protein VP39"/>
    <property type="match status" value="1"/>
</dbReference>
<dbReference type="CDD" id="cd02440">
    <property type="entry name" value="AdoMet_MTases"/>
    <property type="match status" value="1"/>
</dbReference>
<dbReference type="Gene3D" id="3.10.290.10">
    <property type="entry name" value="RNA-binding S4 domain"/>
    <property type="match status" value="1"/>
</dbReference>
<feature type="domain" description="RNA-binding S4" evidence="4">
    <location>
        <begin position="1"/>
        <end position="63"/>
    </location>
</feature>
<gene>
    <name evidence="5" type="ORF">GCM10011342_05510</name>
</gene>
<dbReference type="AlphaFoldDB" id="A0A8J2Y359"/>
<dbReference type="PROSITE" id="PS50889">
    <property type="entry name" value="S4"/>
    <property type="match status" value="1"/>
</dbReference>
<dbReference type="Pfam" id="PF01728">
    <property type="entry name" value="FtsJ"/>
    <property type="match status" value="1"/>
</dbReference>
<organism evidence="5 6">
    <name type="scientific">Aquisalinus flavus</name>
    <dbReference type="NCBI Taxonomy" id="1526572"/>
    <lineage>
        <taxon>Bacteria</taxon>
        <taxon>Pseudomonadati</taxon>
        <taxon>Pseudomonadota</taxon>
        <taxon>Alphaproteobacteria</taxon>
        <taxon>Parvularculales</taxon>
        <taxon>Parvularculaceae</taxon>
        <taxon>Aquisalinus</taxon>
    </lineage>
</organism>
<comment type="caution">
    <text evidence="5">The sequence shown here is derived from an EMBL/GenBank/DDBJ whole genome shotgun (WGS) entry which is preliminary data.</text>
</comment>
<name>A0A8J2Y359_9PROT</name>
<evidence type="ECO:0000259" key="4">
    <source>
        <dbReference type="SMART" id="SM00363"/>
    </source>
</evidence>
<sequence length="243" mass="25426">MRLDLHLVESGLCESRARAQSAIAAGLVRVNGTVADKPSRKIGAGDEVTLSGEVLRWVSRGGLKLEKALEYFGVDPAGMICLDLGASTGGFCDVLLAGGAAKIHAVDVGHGQLHDRIAGDSRVVNLEKTHAKDLSPALVAEPLDLVVTDVSFISLKKALPPALDLIRPGGHCLALVKPQFEVGRGEIGKGGLVRPGRENAEGVAEAMLDWIAGEGFEPLGWCESPIAGGDGNREFLIGARKKT</sequence>
<reference evidence="5" key="1">
    <citation type="journal article" date="2014" name="Int. J. Syst. Evol. Microbiol.">
        <title>Complete genome sequence of Corynebacterium casei LMG S-19264T (=DSM 44701T), isolated from a smear-ripened cheese.</title>
        <authorList>
            <consortium name="US DOE Joint Genome Institute (JGI-PGF)"/>
            <person name="Walter F."/>
            <person name="Albersmeier A."/>
            <person name="Kalinowski J."/>
            <person name="Ruckert C."/>
        </authorList>
    </citation>
    <scope>NUCLEOTIDE SEQUENCE</scope>
    <source>
        <strain evidence="5">CGMCC 1.12921</strain>
    </source>
</reference>
<dbReference type="InterPro" id="IPR004538">
    <property type="entry name" value="Hemolysin_A/TlyA"/>
</dbReference>
<dbReference type="PANTHER" id="PTHR32319">
    <property type="entry name" value="BACTERIAL HEMOLYSIN-LIKE PROTEIN"/>
    <property type="match status" value="1"/>
</dbReference>
<dbReference type="Proteomes" id="UP000613582">
    <property type="component" value="Unassembled WGS sequence"/>
</dbReference>
<proteinExistence type="inferred from homology"/>